<sequence>MSITRHSTPTVESTSFEVKPPFTSQQDADIILRSCDGQQFFVHHIILSLVSPVFRDMFDAMPPQPSSSSLQIVDVEESFLVLDCLLRICYPVSDPKIDELPLEQVEDCLRAAHKYEMGHCTRVFDSQLYLSTSSKQEHMFALACRWNLTEVAEAAASSIALSLRIEHEDEFPDSPEDCDHLAATHPGSLAAKLYLEPEMRDIPAGSFYRLLSYAYAESRDWSAHCNIDMHMCTDINRTRTEAHHSFPFNPPGLSTFPDVVVKSCDGIAFNVHRDILSKTSSILPNSIPSETSRMDRVSGSPCTVDVVMDSTLLSPLLQLCYDSESFSPTSSLVTGLAHAQAEAVYLMALKHRVVRANDFMAAWLRHDLDSKPLRVYLMSARLGLPDVAQEAAVVATQRNLAYSYDPELENTEARHYFALLQFSYDYQEAFMAVVGDEKLAEAARKQWPAVCDVLAAGSGDDASTGGPDAALAFVQGGMKNTGSKANVQNAKQSTTEGASTTRRSKRLRDANTQDPHNKISRKASAALAKSCIWCYFRTMALKTYARIKDFSATVAIIAGPHSHSMCSHLPQEIRRIIQTALDNANNNLPTEVSSLVDSDARSVLDEMWRVLDSPATPTAARGGSPFSIYRTTLRKVTLKLALKHDILPGSLILMGVVKIDDEQHGAGSFSDVFCGIYQGRKVALKK</sequence>
<organism evidence="3 4">
    <name type="scientific">Antrodiella citrinella</name>
    <dbReference type="NCBI Taxonomy" id="2447956"/>
    <lineage>
        <taxon>Eukaryota</taxon>
        <taxon>Fungi</taxon>
        <taxon>Dikarya</taxon>
        <taxon>Basidiomycota</taxon>
        <taxon>Agaricomycotina</taxon>
        <taxon>Agaricomycetes</taxon>
        <taxon>Polyporales</taxon>
        <taxon>Steccherinaceae</taxon>
        <taxon>Antrodiella</taxon>
    </lineage>
</organism>
<dbReference type="InterPro" id="IPR000210">
    <property type="entry name" value="BTB/POZ_dom"/>
</dbReference>
<dbReference type="EMBL" id="SGPM01000020">
    <property type="protein sequence ID" value="THH32512.1"/>
    <property type="molecule type" value="Genomic_DNA"/>
</dbReference>
<dbReference type="AlphaFoldDB" id="A0A4S4N0W3"/>
<keyword evidence="4" id="KW-1185">Reference proteome</keyword>
<gene>
    <name evidence="3" type="ORF">EUX98_g1656</name>
</gene>
<feature type="compositionally biased region" description="Polar residues" evidence="1">
    <location>
        <begin position="482"/>
        <end position="501"/>
    </location>
</feature>
<dbReference type="Proteomes" id="UP000308730">
    <property type="component" value="Unassembled WGS sequence"/>
</dbReference>
<dbReference type="InterPro" id="IPR011333">
    <property type="entry name" value="SKP1/BTB/POZ_sf"/>
</dbReference>
<feature type="region of interest" description="Disordered" evidence="1">
    <location>
        <begin position="482"/>
        <end position="520"/>
    </location>
</feature>
<dbReference type="SMART" id="SM00225">
    <property type="entry name" value="BTB"/>
    <property type="match status" value="1"/>
</dbReference>
<evidence type="ECO:0000259" key="2">
    <source>
        <dbReference type="PROSITE" id="PS50097"/>
    </source>
</evidence>
<name>A0A4S4N0W3_9APHY</name>
<proteinExistence type="predicted"/>
<evidence type="ECO:0000313" key="4">
    <source>
        <dbReference type="Proteomes" id="UP000308730"/>
    </source>
</evidence>
<protein>
    <recommendedName>
        <fullName evidence="2">BTB domain-containing protein</fullName>
    </recommendedName>
</protein>
<feature type="compositionally biased region" description="Basic and acidic residues" evidence="1">
    <location>
        <begin position="507"/>
        <end position="517"/>
    </location>
</feature>
<reference evidence="3 4" key="1">
    <citation type="submission" date="2019-02" db="EMBL/GenBank/DDBJ databases">
        <title>Genome sequencing of the rare red list fungi Antrodiella citrinella (Flaviporus citrinellus).</title>
        <authorList>
            <person name="Buettner E."/>
            <person name="Kellner H."/>
        </authorList>
    </citation>
    <scope>NUCLEOTIDE SEQUENCE [LARGE SCALE GENOMIC DNA]</scope>
    <source>
        <strain evidence="3 4">DSM 108506</strain>
    </source>
</reference>
<dbReference type="Pfam" id="PF00651">
    <property type="entry name" value="BTB"/>
    <property type="match status" value="1"/>
</dbReference>
<evidence type="ECO:0000313" key="3">
    <source>
        <dbReference type="EMBL" id="THH32512.1"/>
    </source>
</evidence>
<feature type="domain" description="BTB" evidence="2">
    <location>
        <begin position="28"/>
        <end position="90"/>
    </location>
</feature>
<dbReference type="OrthoDB" id="3164835at2759"/>
<dbReference type="SUPFAM" id="SSF54695">
    <property type="entry name" value="POZ domain"/>
    <property type="match status" value="1"/>
</dbReference>
<evidence type="ECO:0000256" key="1">
    <source>
        <dbReference type="SAM" id="MobiDB-lite"/>
    </source>
</evidence>
<comment type="caution">
    <text evidence="3">The sequence shown here is derived from an EMBL/GenBank/DDBJ whole genome shotgun (WGS) entry which is preliminary data.</text>
</comment>
<dbReference type="Gene3D" id="3.30.710.10">
    <property type="entry name" value="Potassium Channel Kv1.1, Chain A"/>
    <property type="match status" value="1"/>
</dbReference>
<dbReference type="PROSITE" id="PS50097">
    <property type="entry name" value="BTB"/>
    <property type="match status" value="1"/>
</dbReference>
<accession>A0A4S4N0W3</accession>
<dbReference type="CDD" id="cd18186">
    <property type="entry name" value="BTB_POZ_ZBTB_KLHL-like"/>
    <property type="match status" value="1"/>
</dbReference>